<accession>A0A9D4V8I2</accession>
<proteinExistence type="predicted"/>
<comment type="caution">
    <text evidence="1">The sequence shown here is derived from an EMBL/GenBank/DDBJ whole genome shotgun (WGS) entry which is preliminary data.</text>
</comment>
<dbReference type="AlphaFoldDB" id="A0A9D4V8I2"/>
<dbReference type="Proteomes" id="UP000886520">
    <property type="component" value="Chromosome 2"/>
</dbReference>
<organism evidence="1 2">
    <name type="scientific">Adiantum capillus-veneris</name>
    <name type="common">Maidenhair fern</name>
    <dbReference type="NCBI Taxonomy" id="13818"/>
    <lineage>
        <taxon>Eukaryota</taxon>
        <taxon>Viridiplantae</taxon>
        <taxon>Streptophyta</taxon>
        <taxon>Embryophyta</taxon>
        <taxon>Tracheophyta</taxon>
        <taxon>Polypodiopsida</taxon>
        <taxon>Polypodiidae</taxon>
        <taxon>Polypodiales</taxon>
        <taxon>Pteridineae</taxon>
        <taxon>Pteridaceae</taxon>
        <taxon>Vittarioideae</taxon>
        <taxon>Adiantum</taxon>
    </lineage>
</organism>
<keyword evidence="2" id="KW-1185">Reference proteome</keyword>
<reference evidence="1" key="1">
    <citation type="submission" date="2021-01" db="EMBL/GenBank/DDBJ databases">
        <title>Adiantum capillus-veneris genome.</title>
        <authorList>
            <person name="Fang Y."/>
            <person name="Liao Q."/>
        </authorList>
    </citation>
    <scope>NUCLEOTIDE SEQUENCE</scope>
    <source>
        <strain evidence="1">H3</strain>
        <tissue evidence="1">Leaf</tissue>
    </source>
</reference>
<name>A0A9D4V8I2_ADICA</name>
<protein>
    <submittedName>
        <fullName evidence="1">Uncharacterized protein</fullName>
    </submittedName>
</protein>
<evidence type="ECO:0000313" key="2">
    <source>
        <dbReference type="Proteomes" id="UP000886520"/>
    </source>
</evidence>
<sequence>MLHILDGNNRHRAWMACIAEGKIIFSHFEISCIADCKTCIDCPQHNPLEQASSVVFYAILEFRKQDVGELLSSLSRLNKRNEFSFVPATFGDILFQLRNLGESDKSTLFSYLEEEDKAWVESKMRIQRGLGKKSWFLLPIQIMTWLIFKDDMEQKIEDQPKGLLIDDKCSRDKIIRNMETLYRGKTSKFARIANPSNGEQYWNVVLSLPWHEPSTHIATEEKLNMIRSSIISDSNKAQIVRMLDNHNANQRTLEGLPNDKAKVRDWLHKYCFWLQLVDHGRILIQEIREVDHVPPPPESRCNSYVQLCKMRFFRKAFKTNEGGIKFSNEPDLQPPA</sequence>
<evidence type="ECO:0000313" key="1">
    <source>
        <dbReference type="EMBL" id="KAI5081598.1"/>
    </source>
</evidence>
<gene>
    <name evidence="1" type="ORF">GOP47_0001341</name>
</gene>
<dbReference type="EMBL" id="JABFUD020000003">
    <property type="protein sequence ID" value="KAI5081598.1"/>
    <property type="molecule type" value="Genomic_DNA"/>
</dbReference>